<dbReference type="Pfam" id="PF00501">
    <property type="entry name" value="AMP-binding"/>
    <property type="match status" value="1"/>
</dbReference>
<evidence type="ECO:0000313" key="4">
    <source>
        <dbReference type="Proteomes" id="UP001165565"/>
    </source>
</evidence>
<dbReference type="SUPFAM" id="SSF56801">
    <property type="entry name" value="Acetyl-CoA synthetase-like"/>
    <property type="match status" value="1"/>
</dbReference>
<dbReference type="PANTHER" id="PTHR24096:SF323">
    <property type="entry name" value="BLR3536 PROTEIN"/>
    <property type="match status" value="1"/>
</dbReference>
<evidence type="ECO:0000313" key="3">
    <source>
        <dbReference type="EMBL" id="MCW6535847.1"/>
    </source>
</evidence>
<proteinExistence type="predicted"/>
<dbReference type="RefSeq" id="WP_265269358.1">
    <property type="nucleotide sequence ID" value="NZ_JANFAV010000009.1"/>
</dbReference>
<dbReference type="Proteomes" id="UP001165565">
    <property type="component" value="Unassembled WGS sequence"/>
</dbReference>
<dbReference type="EMBL" id="JANFAV010000009">
    <property type="protein sequence ID" value="MCW6535847.1"/>
    <property type="molecule type" value="Genomic_DNA"/>
</dbReference>
<dbReference type="Gene3D" id="3.40.50.12780">
    <property type="entry name" value="N-terminal domain of ligase-like"/>
    <property type="match status" value="1"/>
</dbReference>
<organism evidence="3 4">
    <name type="scientific">Sphingomonas lycopersici</name>
    <dbReference type="NCBI Taxonomy" id="2951807"/>
    <lineage>
        <taxon>Bacteria</taxon>
        <taxon>Pseudomonadati</taxon>
        <taxon>Pseudomonadota</taxon>
        <taxon>Alphaproteobacteria</taxon>
        <taxon>Sphingomonadales</taxon>
        <taxon>Sphingomonadaceae</taxon>
        <taxon>Sphingomonas</taxon>
    </lineage>
</organism>
<dbReference type="InterPro" id="IPR025110">
    <property type="entry name" value="AMP-bd_C"/>
</dbReference>
<evidence type="ECO:0000259" key="2">
    <source>
        <dbReference type="Pfam" id="PF13193"/>
    </source>
</evidence>
<feature type="domain" description="AMP-binding enzyme C-terminal" evidence="2">
    <location>
        <begin position="420"/>
        <end position="498"/>
    </location>
</feature>
<dbReference type="Pfam" id="PF13193">
    <property type="entry name" value="AMP-binding_C"/>
    <property type="match status" value="1"/>
</dbReference>
<dbReference type="GO" id="GO:0016405">
    <property type="term" value="F:CoA-ligase activity"/>
    <property type="evidence" value="ECO:0007669"/>
    <property type="project" value="TreeGrafter"/>
</dbReference>
<dbReference type="Gene3D" id="3.30.300.30">
    <property type="match status" value="1"/>
</dbReference>
<dbReference type="InterPro" id="IPR020845">
    <property type="entry name" value="AMP-binding_CS"/>
</dbReference>
<keyword evidence="4" id="KW-1185">Reference proteome</keyword>
<feature type="domain" description="AMP-dependent synthetase/ligase" evidence="1">
    <location>
        <begin position="7"/>
        <end position="360"/>
    </location>
</feature>
<accession>A0AA42CR95</accession>
<gene>
    <name evidence="3" type="ORF">NEE01_13770</name>
</gene>
<dbReference type="PANTHER" id="PTHR24096">
    <property type="entry name" value="LONG-CHAIN-FATTY-ACID--COA LIGASE"/>
    <property type="match status" value="1"/>
</dbReference>
<reference evidence="3" key="1">
    <citation type="submission" date="2022-06" db="EMBL/GenBank/DDBJ databases">
        <title>Sphingomonas sp. nov. isolated from rhizosphere soil of tomato.</title>
        <authorList>
            <person name="Dong H."/>
            <person name="Gao R."/>
        </authorList>
    </citation>
    <scope>NUCLEOTIDE SEQUENCE</scope>
    <source>
        <strain evidence="3">MMSM24</strain>
    </source>
</reference>
<evidence type="ECO:0000259" key="1">
    <source>
        <dbReference type="Pfam" id="PF00501"/>
    </source>
</evidence>
<dbReference type="InterPro" id="IPR045851">
    <property type="entry name" value="AMP-bd_C_sf"/>
</dbReference>
<dbReference type="PROSITE" id="PS00455">
    <property type="entry name" value="AMP_BINDING"/>
    <property type="match status" value="1"/>
</dbReference>
<sequence>MLHPVAHAKATPDKPAYIMAATGETVTYGELDRRANQGAHLIRSLGLKRGDGIALMMDNNARYLEILWAAERTGVYVTCISSKLLTDEVEYIIRDGDCRALIVSRACADCAAALLPRIGDLNRFMVGGTAEGYESYEAARDAQPETPIADPSPGQIMLYSSGTTGRPKGVRFPLPAEPFGENVSALVLLGQALYSWTPDLVYLSPAPMYHAAPLRWSMAVHQMGGTVVVMDRFDAEQALRYIEQYRITHAQWVPTHFIRMLKLPPELRGQYDVSSLKAVWHAAAPCPIPVKQAMIDWWGPIVGEYYAGTEGNGFHAIQSAEWLTHKGSVGRNLTTITHICDEEGNDLPPRSEGAIYFEQPDGGRVFSYHNDPEKTADGTNRHGWTTLGDVGWLDEEGYLYLTDRKSFMIISGGVNIYPAEIENLLVTHPKVADVAVIGAPHEEMGEEVVAVVQPRDMADAGPALAAELTDFARAHLSHVKTPRRIDFRAELPRHDTGKLYKRLLRDEYWGKKPLVEGSAA</sequence>
<name>A0AA42CR95_9SPHN</name>
<comment type="caution">
    <text evidence="3">The sequence shown here is derived from an EMBL/GenBank/DDBJ whole genome shotgun (WGS) entry which is preliminary data.</text>
</comment>
<dbReference type="InterPro" id="IPR000873">
    <property type="entry name" value="AMP-dep_synth/lig_dom"/>
</dbReference>
<dbReference type="InterPro" id="IPR042099">
    <property type="entry name" value="ANL_N_sf"/>
</dbReference>
<protein>
    <submittedName>
        <fullName evidence="3">Acyl-CoA synthetase</fullName>
    </submittedName>
</protein>
<dbReference type="AlphaFoldDB" id="A0AA42CR95"/>